<keyword evidence="1" id="KW-0479">Metal-binding</keyword>
<accession>A0ABP1GK73</accession>
<dbReference type="PROSITE" id="PS50966">
    <property type="entry name" value="ZF_SWIM"/>
    <property type="match status" value="1"/>
</dbReference>
<proteinExistence type="predicted"/>
<reference evidence="3 4" key="1">
    <citation type="submission" date="2024-07" db="EMBL/GenBank/DDBJ databases">
        <authorList>
            <person name="Akdeniz Z."/>
        </authorList>
    </citation>
    <scope>NUCLEOTIDE SEQUENCE [LARGE SCALE GENOMIC DNA]</scope>
</reference>
<dbReference type="Proteomes" id="UP001642409">
    <property type="component" value="Unassembled WGS sequence"/>
</dbReference>
<dbReference type="EMBL" id="CAXDID020000001">
    <property type="protein sequence ID" value="CAL5970729.1"/>
    <property type="molecule type" value="Genomic_DNA"/>
</dbReference>
<keyword evidence="1" id="KW-0862">Zinc</keyword>
<evidence type="ECO:0000256" key="1">
    <source>
        <dbReference type="PROSITE-ProRule" id="PRU00325"/>
    </source>
</evidence>
<name>A0ABP1GK73_9EUKA</name>
<gene>
    <name evidence="3" type="ORF">HINF_LOCUS669</name>
</gene>
<evidence type="ECO:0000259" key="2">
    <source>
        <dbReference type="PROSITE" id="PS50966"/>
    </source>
</evidence>
<feature type="domain" description="SWIM-type" evidence="2">
    <location>
        <begin position="1"/>
        <end position="39"/>
    </location>
</feature>
<keyword evidence="1" id="KW-0863">Zinc-finger</keyword>
<dbReference type="InterPro" id="IPR007527">
    <property type="entry name" value="Znf_SWIM"/>
</dbReference>
<protein>
    <submittedName>
        <fullName evidence="3">SWIM-type</fullName>
    </submittedName>
</protein>
<evidence type="ECO:0000313" key="4">
    <source>
        <dbReference type="Proteomes" id="UP001642409"/>
    </source>
</evidence>
<organism evidence="3 4">
    <name type="scientific">Hexamita inflata</name>
    <dbReference type="NCBI Taxonomy" id="28002"/>
    <lineage>
        <taxon>Eukaryota</taxon>
        <taxon>Metamonada</taxon>
        <taxon>Diplomonadida</taxon>
        <taxon>Hexamitidae</taxon>
        <taxon>Hexamitinae</taxon>
        <taxon>Hexamita</taxon>
    </lineage>
</organism>
<keyword evidence="4" id="KW-1185">Reference proteome</keyword>
<sequence length="164" mass="19765">MIVSFDMNLPLSEIHCKCKVEQFAGMPCSHHIFYIVEKRGFLDWDIICEHVSDDYLVSTYMEQMNTFYPKFNVSTRMKRDQEEIVDIDEEEDNGQNNQNQQDISQEQMRQEVIEGFDNLSNAQKNMIWRSIKAFRENQYLYFKKNRYNLPESFTRHKSSIEKHK</sequence>
<evidence type="ECO:0000313" key="3">
    <source>
        <dbReference type="EMBL" id="CAL5970729.1"/>
    </source>
</evidence>
<comment type="caution">
    <text evidence="3">The sequence shown here is derived from an EMBL/GenBank/DDBJ whole genome shotgun (WGS) entry which is preliminary data.</text>
</comment>